<comment type="caution">
    <text evidence="2">The sequence shown here is derived from an EMBL/GenBank/DDBJ whole genome shotgun (WGS) entry which is preliminary data.</text>
</comment>
<organism evidence="2 3">
    <name type="scientific">Methyloversatilis universalis (strain ATCC BAA-1314 / DSM 25237 / JCM 13912 / CCUG 52030 / FAM5)</name>
    <dbReference type="NCBI Taxonomy" id="1000565"/>
    <lineage>
        <taxon>Bacteria</taxon>
        <taxon>Pseudomonadati</taxon>
        <taxon>Pseudomonadota</taxon>
        <taxon>Betaproteobacteria</taxon>
        <taxon>Nitrosomonadales</taxon>
        <taxon>Sterolibacteriaceae</taxon>
        <taxon>Methyloversatilis</taxon>
    </lineage>
</organism>
<gene>
    <name evidence="2" type="ORF">METUNv1_03678</name>
</gene>
<evidence type="ECO:0000313" key="3">
    <source>
        <dbReference type="Proteomes" id="UP000005019"/>
    </source>
</evidence>
<protein>
    <submittedName>
        <fullName evidence="2">Uncharacterized protein</fullName>
    </submittedName>
</protein>
<reference evidence="2 3" key="1">
    <citation type="journal article" date="2011" name="J. Bacteriol.">
        <title>Genome sequence of Methyloversatilis universalis FAM5T, a methylotrophic representative of the order Rhodocyclales.</title>
        <authorList>
            <person name="Kittichotirat W."/>
            <person name="Good N.M."/>
            <person name="Hall R."/>
            <person name="Bringel F."/>
            <person name="Lajus A."/>
            <person name="Medigue C."/>
            <person name="Smalley N.E."/>
            <person name="Beck D."/>
            <person name="Bumgarner R."/>
            <person name="Vuilleumier S."/>
            <person name="Kalyuzhnaya M.G."/>
        </authorList>
    </citation>
    <scope>NUCLEOTIDE SEQUENCE [LARGE SCALE GENOMIC DNA]</scope>
    <source>
        <strain evidence="3">ATCC BAA-1314 / JCM 13912 / FAM5</strain>
    </source>
</reference>
<evidence type="ECO:0000313" key="2">
    <source>
        <dbReference type="EMBL" id="EGK69715.1"/>
    </source>
</evidence>
<dbReference type="STRING" id="1000565.METUNv1_03678"/>
<proteinExistence type="predicted"/>
<dbReference type="EMBL" id="AFHG01000059">
    <property type="protein sequence ID" value="EGK69715.1"/>
    <property type="molecule type" value="Genomic_DNA"/>
</dbReference>
<feature type="region of interest" description="Disordered" evidence="1">
    <location>
        <begin position="1"/>
        <end position="23"/>
    </location>
</feature>
<sequence length="80" mass="8341">MSGRRQAVRSMQGPGRGPAEEHDSSCLLAKFRVDSFSLLAYGLVHAPASDPTAVPLLDAARVGSAAAPRAHIKLPPPVVL</sequence>
<accession>F5RH85</accession>
<evidence type="ECO:0000256" key="1">
    <source>
        <dbReference type="SAM" id="MobiDB-lite"/>
    </source>
</evidence>
<keyword evidence="3" id="KW-1185">Reference proteome</keyword>
<dbReference type="Proteomes" id="UP000005019">
    <property type="component" value="Unassembled WGS sequence"/>
</dbReference>
<dbReference type="AlphaFoldDB" id="F5RH85"/>
<name>F5RH85_METUF</name>